<proteinExistence type="predicted"/>
<dbReference type="RefSeq" id="WP_124565165.1">
    <property type="nucleotide sequence ID" value="NZ_JARRRY010000013.1"/>
</dbReference>
<organism evidence="1 2">
    <name type="scientific">Ectobacillus antri</name>
    <dbReference type="NCBI Taxonomy" id="2486280"/>
    <lineage>
        <taxon>Bacteria</taxon>
        <taxon>Bacillati</taxon>
        <taxon>Bacillota</taxon>
        <taxon>Bacilli</taxon>
        <taxon>Bacillales</taxon>
        <taxon>Bacillaceae</taxon>
        <taxon>Ectobacillus</taxon>
    </lineage>
</organism>
<dbReference type="EMBL" id="JARULN010000013">
    <property type="protein sequence ID" value="MDG5754805.1"/>
    <property type="molecule type" value="Genomic_DNA"/>
</dbReference>
<protein>
    <submittedName>
        <fullName evidence="1">Uncharacterized protein</fullName>
    </submittedName>
</protein>
<comment type="caution">
    <text evidence="1">The sequence shown here is derived from an EMBL/GenBank/DDBJ whole genome shotgun (WGS) entry which is preliminary data.</text>
</comment>
<evidence type="ECO:0000313" key="1">
    <source>
        <dbReference type="EMBL" id="MDG5754805.1"/>
    </source>
</evidence>
<evidence type="ECO:0000313" key="2">
    <source>
        <dbReference type="Proteomes" id="UP001218246"/>
    </source>
</evidence>
<keyword evidence="2" id="KW-1185">Reference proteome</keyword>
<sequence length="124" mass="14863">MVFILLFACIGAAFFCRYMHKKRKQAEVDCHMEKQQLAAYRLKKRKLEEMRNLAETINLPNTHFMHWERKYADVVKQIEQTKENINVRQAILQGNRFYEKKLLHMSYALLFLAAVLMLKKWLGV</sequence>
<name>A0ABT6H813_9BACI</name>
<gene>
    <name evidence="1" type="ORF">P6P90_12610</name>
</gene>
<dbReference type="Proteomes" id="UP001218246">
    <property type="component" value="Unassembled WGS sequence"/>
</dbReference>
<reference evidence="1 2" key="1">
    <citation type="submission" date="2023-04" db="EMBL/GenBank/DDBJ databases">
        <title>Ectobacillus antri isolated from activated sludge.</title>
        <authorList>
            <person name="Yan P."/>
            <person name="Liu X."/>
        </authorList>
    </citation>
    <scope>NUCLEOTIDE SEQUENCE [LARGE SCALE GENOMIC DNA]</scope>
    <source>
        <strain evidence="1 2">C18H</strain>
    </source>
</reference>
<accession>A0ABT6H813</accession>